<dbReference type="Proteomes" id="UP000294723">
    <property type="component" value="Unassembled WGS sequence"/>
</dbReference>
<dbReference type="EMBL" id="SMLA01000010">
    <property type="protein sequence ID" value="TDD90008.1"/>
    <property type="molecule type" value="Genomic_DNA"/>
</dbReference>
<dbReference type="RefSeq" id="WP_132682327.1">
    <property type="nucleotide sequence ID" value="NZ_SMLA01000010.1"/>
</dbReference>
<dbReference type="InterPro" id="IPR050707">
    <property type="entry name" value="HTH_MetabolicPath_Reg"/>
</dbReference>
<dbReference type="InterPro" id="IPR014757">
    <property type="entry name" value="Tscrpt_reg_IclR_C"/>
</dbReference>
<dbReference type="InterPro" id="IPR005471">
    <property type="entry name" value="Tscrpt_reg_IclR_N"/>
</dbReference>
<evidence type="ECO:0000259" key="8">
    <source>
        <dbReference type="PROSITE" id="PS51078"/>
    </source>
</evidence>
<dbReference type="Pfam" id="PF01614">
    <property type="entry name" value="IclR_C"/>
    <property type="match status" value="1"/>
</dbReference>
<accession>A0A4R5BSK2</accession>
<evidence type="ECO:0000256" key="6">
    <source>
        <dbReference type="ARBA" id="ARBA00070406"/>
    </source>
</evidence>
<gene>
    <name evidence="9" type="ORF">E1202_09625</name>
</gene>
<feature type="domain" description="IclR-ED" evidence="8">
    <location>
        <begin position="83"/>
        <end position="262"/>
    </location>
</feature>
<feature type="domain" description="HTH iclR-type" evidence="7">
    <location>
        <begin position="19"/>
        <end position="82"/>
    </location>
</feature>
<organism evidence="9 10">
    <name type="scientific">Saccharopolyspora karakumensis</name>
    <dbReference type="NCBI Taxonomy" id="2530386"/>
    <lineage>
        <taxon>Bacteria</taxon>
        <taxon>Bacillati</taxon>
        <taxon>Actinomycetota</taxon>
        <taxon>Actinomycetes</taxon>
        <taxon>Pseudonocardiales</taxon>
        <taxon>Pseudonocardiaceae</taxon>
        <taxon>Saccharopolyspora</taxon>
    </lineage>
</organism>
<keyword evidence="2" id="KW-0805">Transcription regulation</keyword>
<dbReference type="AlphaFoldDB" id="A0A4R5BSK2"/>
<keyword evidence="1" id="KW-0319">Glycerol metabolism</keyword>
<keyword evidence="10" id="KW-1185">Reference proteome</keyword>
<sequence>MSVEVAHDQDEHKSSAGRVQSVDRAVALLNAVSASSPGGSPAAELAADCGLNRATAWRLLATLEHHGLVERDPVTNRYAIGFAISRMAATAGVDVLVRRAHDVLERLSRQTGETANLAVVQRLGLTYVDEVVPPVVLSARWLGRQVPIHATSAGKAFLAWLPEGDVEAMLASPLPEYTATTRTDQRALRAELAEIREQGYSVSVGELESQVYGVAAPVLDSGRRPFAIVSIWGPRDRVPESRFAELGALAGEAAAEVAAAMA</sequence>
<dbReference type="PANTHER" id="PTHR30136">
    <property type="entry name" value="HELIX-TURN-HELIX TRANSCRIPTIONAL REGULATOR, ICLR FAMILY"/>
    <property type="match status" value="1"/>
</dbReference>
<dbReference type="InterPro" id="IPR029016">
    <property type="entry name" value="GAF-like_dom_sf"/>
</dbReference>
<dbReference type="PROSITE" id="PS51077">
    <property type="entry name" value="HTH_ICLR"/>
    <property type="match status" value="1"/>
</dbReference>
<keyword evidence="4" id="KW-0804">Transcription</keyword>
<reference evidence="9 10" key="1">
    <citation type="submission" date="2019-03" db="EMBL/GenBank/DDBJ databases">
        <title>Draft genome sequences of novel Actinobacteria.</title>
        <authorList>
            <person name="Sahin N."/>
            <person name="Ay H."/>
            <person name="Saygin H."/>
        </authorList>
    </citation>
    <scope>NUCLEOTIDE SEQUENCE [LARGE SCALE GENOMIC DNA]</scope>
    <source>
        <strain evidence="9 10">5K548</strain>
    </source>
</reference>
<name>A0A4R5BSK2_9PSEU</name>
<evidence type="ECO:0000256" key="1">
    <source>
        <dbReference type="ARBA" id="ARBA00022798"/>
    </source>
</evidence>
<evidence type="ECO:0000313" key="10">
    <source>
        <dbReference type="Proteomes" id="UP000294723"/>
    </source>
</evidence>
<dbReference type="SUPFAM" id="SSF46785">
    <property type="entry name" value="Winged helix' DNA-binding domain"/>
    <property type="match status" value="1"/>
</dbReference>
<dbReference type="InterPro" id="IPR036388">
    <property type="entry name" value="WH-like_DNA-bd_sf"/>
</dbReference>
<comment type="caution">
    <text evidence="9">The sequence shown here is derived from an EMBL/GenBank/DDBJ whole genome shotgun (WGS) entry which is preliminary data.</text>
</comment>
<dbReference type="SMART" id="SM00346">
    <property type="entry name" value="HTH_ICLR"/>
    <property type="match status" value="1"/>
</dbReference>
<evidence type="ECO:0000256" key="3">
    <source>
        <dbReference type="ARBA" id="ARBA00023125"/>
    </source>
</evidence>
<dbReference type="Gene3D" id="1.10.10.10">
    <property type="entry name" value="Winged helix-like DNA-binding domain superfamily/Winged helix DNA-binding domain"/>
    <property type="match status" value="1"/>
</dbReference>
<dbReference type="SUPFAM" id="SSF55781">
    <property type="entry name" value="GAF domain-like"/>
    <property type="match status" value="1"/>
</dbReference>
<dbReference type="FunFam" id="1.10.10.10:FF:000056">
    <property type="entry name" value="IclR family transcriptional regulator"/>
    <property type="match status" value="1"/>
</dbReference>
<protein>
    <recommendedName>
        <fullName evidence="6">Glycerol operon regulatory protein</fullName>
    </recommendedName>
</protein>
<dbReference type="GO" id="GO:0045892">
    <property type="term" value="P:negative regulation of DNA-templated transcription"/>
    <property type="evidence" value="ECO:0007669"/>
    <property type="project" value="TreeGrafter"/>
</dbReference>
<evidence type="ECO:0000256" key="4">
    <source>
        <dbReference type="ARBA" id="ARBA00023163"/>
    </source>
</evidence>
<dbReference type="PROSITE" id="PS51078">
    <property type="entry name" value="ICLR_ED"/>
    <property type="match status" value="1"/>
</dbReference>
<dbReference type="Gene3D" id="3.30.450.40">
    <property type="match status" value="1"/>
</dbReference>
<dbReference type="GO" id="GO:0003700">
    <property type="term" value="F:DNA-binding transcription factor activity"/>
    <property type="evidence" value="ECO:0007669"/>
    <property type="project" value="TreeGrafter"/>
</dbReference>
<proteinExistence type="predicted"/>
<dbReference type="GO" id="GO:0003677">
    <property type="term" value="F:DNA binding"/>
    <property type="evidence" value="ECO:0007669"/>
    <property type="project" value="UniProtKB-KW"/>
</dbReference>
<evidence type="ECO:0000313" key="9">
    <source>
        <dbReference type="EMBL" id="TDD90008.1"/>
    </source>
</evidence>
<dbReference type="PANTHER" id="PTHR30136:SF24">
    <property type="entry name" value="HTH-TYPE TRANSCRIPTIONAL REPRESSOR ALLR"/>
    <property type="match status" value="1"/>
</dbReference>
<keyword evidence="3" id="KW-0238">DNA-binding</keyword>
<evidence type="ECO:0000259" key="7">
    <source>
        <dbReference type="PROSITE" id="PS51077"/>
    </source>
</evidence>
<evidence type="ECO:0000256" key="2">
    <source>
        <dbReference type="ARBA" id="ARBA00023015"/>
    </source>
</evidence>
<evidence type="ECO:0000256" key="5">
    <source>
        <dbReference type="ARBA" id="ARBA00058938"/>
    </source>
</evidence>
<dbReference type="Pfam" id="PF09339">
    <property type="entry name" value="HTH_IclR"/>
    <property type="match status" value="1"/>
</dbReference>
<dbReference type="InterPro" id="IPR036390">
    <property type="entry name" value="WH_DNA-bd_sf"/>
</dbReference>
<comment type="function">
    <text evidence="5">May be an activator protein for the gylABX operon.</text>
</comment>
<dbReference type="GO" id="GO:0006071">
    <property type="term" value="P:glycerol metabolic process"/>
    <property type="evidence" value="ECO:0007669"/>
    <property type="project" value="UniProtKB-KW"/>
</dbReference>